<sequence>MNSFNLEGVKVGSVEEFQGQERLVVILSTVRSTENHVSQDRKHNIGFLGNAKRFNVAVTRAQALLIVVGNPHVLAQDKHWRQLLVYSVENNAYTGCDLPYDLQPPVLSDVNDQEKVEERNKDVEQGEEKVEERNKGKIEKGCQKKVEEGCQKKVEEGNQKKVKMGSQKVEEGNKKKLEIINEENVEGRDKEKLEERGQGMVEERGQEKVEERGQEKVEEELKEDIESRHGEKRTNEICQDHTKEGDVTNEKEHLVGATNTSGEQTDVETSSRRREKPTLAPSTAWKKLTAGRTQEYESIPDGGAITDEQADVVDETGEIFHTFYSHRNHAAPPGGFDSDDDDDVIVESEDEC</sequence>
<dbReference type="InterPro" id="IPR047187">
    <property type="entry name" value="SF1_C_Upf1"/>
</dbReference>
<evidence type="ECO:0000256" key="1">
    <source>
        <dbReference type="ARBA" id="ARBA00004496"/>
    </source>
</evidence>
<keyword evidence="6" id="KW-0067">ATP-binding</keyword>
<evidence type="ECO:0000313" key="6">
    <source>
        <dbReference type="RefSeq" id="XP_014676505.1"/>
    </source>
</evidence>
<feature type="compositionally biased region" description="Basic and acidic residues" evidence="3">
    <location>
        <begin position="224"/>
        <end position="254"/>
    </location>
</feature>
<feature type="region of interest" description="Disordered" evidence="3">
    <location>
        <begin position="180"/>
        <end position="310"/>
    </location>
</feature>
<evidence type="ECO:0000256" key="3">
    <source>
        <dbReference type="SAM" id="MobiDB-lite"/>
    </source>
</evidence>
<gene>
    <name evidence="6" type="primary">LOC106816412</name>
</gene>
<feature type="compositionally biased region" description="Basic and acidic residues" evidence="3">
    <location>
        <begin position="180"/>
        <end position="216"/>
    </location>
</feature>
<feature type="region of interest" description="Disordered" evidence="3">
    <location>
        <begin position="111"/>
        <end position="132"/>
    </location>
</feature>
<dbReference type="Gene3D" id="3.40.50.300">
    <property type="entry name" value="P-loop containing nucleotide triphosphate hydrolases"/>
    <property type="match status" value="1"/>
</dbReference>
<keyword evidence="2" id="KW-0963">Cytoplasm</keyword>
<dbReference type="CDD" id="cd18808">
    <property type="entry name" value="SF1_C_Upf1"/>
    <property type="match status" value="1"/>
</dbReference>
<evidence type="ECO:0000256" key="2">
    <source>
        <dbReference type="ARBA" id="ARBA00022490"/>
    </source>
</evidence>
<dbReference type="GeneID" id="106816412"/>
<organism evidence="5 6">
    <name type="scientific">Priapulus caudatus</name>
    <name type="common">Priapulid worm</name>
    <dbReference type="NCBI Taxonomy" id="37621"/>
    <lineage>
        <taxon>Eukaryota</taxon>
        <taxon>Metazoa</taxon>
        <taxon>Ecdysozoa</taxon>
        <taxon>Scalidophora</taxon>
        <taxon>Priapulida</taxon>
        <taxon>Priapulimorpha</taxon>
        <taxon>Priapulimorphida</taxon>
        <taxon>Priapulidae</taxon>
        <taxon>Priapulus</taxon>
    </lineage>
</organism>
<feature type="domain" description="DNA2/NAM7 helicase-like C-terminal" evidence="4">
    <location>
        <begin position="8"/>
        <end position="71"/>
    </location>
</feature>
<comment type="subcellular location">
    <subcellularLocation>
        <location evidence="1">Cytoplasm</location>
    </subcellularLocation>
</comment>
<dbReference type="RefSeq" id="XP_014676505.1">
    <property type="nucleotide sequence ID" value="XM_014821019.1"/>
</dbReference>
<keyword evidence="6" id="KW-0347">Helicase</keyword>
<dbReference type="Proteomes" id="UP000695022">
    <property type="component" value="Unplaced"/>
</dbReference>
<dbReference type="PANTHER" id="PTHR45418">
    <property type="entry name" value="CANCER/TESTIS ANTIGEN 55"/>
    <property type="match status" value="1"/>
</dbReference>
<name>A0ABM1EWD4_PRICU</name>
<feature type="compositionally biased region" description="Acidic residues" evidence="3">
    <location>
        <begin position="337"/>
        <end position="352"/>
    </location>
</feature>
<dbReference type="PANTHER" id="PTHR45418:SF1">
    <property type="entry name" value="CANCER_TESTIS ANTIGEN 55"/>
    <property type="match status" value="1"/>
</dbReference>
<dbReference type="GO" id="GO:0004386">
    <property type="term" value="F:helicase activity"/>
    <property type="evidence" value="ECO:0007669"/>
    <property type="project" value="UniProtKB-KW"/>
</dbReference>
<dbReference type="SUPFAM" id="SSF52540">
    <property type="entry name" value="P-loop containing nucleoside triphosphate hydrolases"/>
    <property type="match status" value="1"/>
</dbReference>
<dbReference type="InterPro" id="IPR041679">
    <property type="entry name" value="DNA2/NAM7-like_C"/>
</dbReference>
<feature type="compositionally biased region" description="Basic and acidic residues" evidence="3">
    <location>
        <begin position="112"/>
        <end position="132"/>
    </location>
</feature>
<keyword evidence="6" id="KW-0547">Nucleotide-binding</keyword>
<evidence type="ECO:0000259" key="4">
    <source>
        <dbReference type="Pfam" id="PF13087"/>
    </source>
</evidence>
<evidence type="ECO:0000313" key="5">
    <source>
        <dbReference type="Proteomes" id="UP000695022"/>
    </source>
</evidence>
<feature type="region of interest" description="Disordered" evidence="3">
    <location>
        <begin position="324"/>
        <end position="352"/>
    </location>
</feature>
<protein>
    <submittedName>
        <fullName evidence="6">Probable RNA helicase SDE3 isoform X1</fullName>
    </submittedName>
</protein>
<dbReference type="InterPro" id="IPR027417">
    <property type="entry name" value="P-loop_NTPase"/>
</dbReference>
<reference evidence="6" key="1">
    <citation type="submission" date="2025-08" db="UniProtKB">
        <authorList>
            <consortium name="RefSeq"/>
        </authorList>
    </citation>
    <scope>IDENTIFICATION</scope>
</reference>
<feature type="compositionally biased region" description="Polar residues" evidence="3">
    <location>
        <begin position="257"/>
        <end position="268"/>
    </location>
</feature>
<accession>A0ABM1EWD4</accession>
<keyword evidence="6" id="KW-0378">Hydrolase</keyword>
<proteinExistence type="predicted"/>
<keyword evidence="5" id="KW-1185">Reference proteome</keyword>
<dbReference type="Pfam" id="PF13087">
    <property type="entry name" value="AAA_12"/>
    <property type="match status" value="1"/>
</dbReference>